<comment type="caution">
    <text evidence="2">The sequence shown here is derived from an EMBL/GenBank/DDBJ whole genome shotgun (WGS) entry which is preliminary data.</text>
</comment>
<dbReference type="EMBL" id="LSBJ02000007">
    <property type="protein sequence ID" value="OAQ61626.1"/>
    <property type="molecule type" value="Genomic_DNA"/>
</dbReference>
<feature type="region of interest" description="Disordered" evidence="1">
    <location>
        <begin position="127"/>
        <end position="199"/>
    </location>
</feature>
<sequence length="256" mass="28155">MPSQKPRGLQPVYEANAGTKYLSAGALHRHSDNEEACQQSVATCGSTGSTRHASPATTSTDDDLLGLPFAECLDAEDLQHLQAFLEELRGPKHLQKRDLSPQLDTDIFGNASTHQYSPEDAIYNTAHHEHTNTNPPQISNSTASNTAQPPSSPSSPFPIPTTNKHLIRSPSPGRTPLSADAINSMPQHTPRPASPVNPKPEVLYRQPQLFIGRLASSEVQHPPMDVAQFPTDRIRKRFRNRPDIRALPNYDEDPIE</sequence>
<dbReference type="AlphaFoldDB" id="A0A179F875"/>
<dbReference type="OrthoDB" id="4938326at2759"/>
<proteinExistence type="predicted"/>
<feature type="compositionally biased region" description="Pro residues" evidence="1">
    <location>
        <begin position="150"/>
        <end position="159"/>
    </location>
</feature>
<gene>
    <name evidence="2" type="ORF">VFPPC_09440</name>
</gene>
<name>A0A179F875_METCM</name>
<protein>
    <submittedName>
        <fullName evidence="2">Uncharacterized protein</fullName>
    </submittedName>
</protein>
<evidence type="ECO:0000313" key="3">
    <source>
        <dbReference type="Proteomes" id="UP000078397"/>
    </source>
</evidence>
<reference evidence="2 3" key="1">
    <citation type="journal article" date="2016" name="PLoS Pathog.">
        <title>Biosynthesis of antibiotic leucinostatins in bio-control fungus Purpureocillium lilacinum and their inhibition on phytophthora revealed by genome mining.</title>
        <authorList>
            <person name="Wang G."/>
            <person name="Liu Z."/>
            <person name="Lin R."/>
            <person name="Li E."/>
            <person name="Mao Z."/>
            <person name="Ling J."/>
            <person name="Yang Y."/>
            <person name="Yin W.B."/>
            <person name="Xie B."/>
        </authorList>
    </citation>
    <scope>NUCLEOTIDE SEQUENCE [LARGE SCALE GENOMIC DNA]</scope>
    <source>
        <strain evidence="2">170</strain>
    </source>
</reference>
<accession>A0A179F875</accession>
<keyword evidence="3" id="KW-1185">Reference proteome</keyword>
<evidence type="ECO:0000313" key="2">
    <source>
        <dbReference type="EMBL" id="OAQ61626.1"/>
    </source>
</evidence>
<evidence type="ECO:0000256" key="1">
    <source>
        <dbReference type="SAM" id="MobiDB-lite"/>
    </source>
</evidence>
<dbReference type="KEGG" id="pchm:VFPPC_09440"/>
<organism evidence="2 3">
    <name type="scientific">Pochonia chlamydosporia 170</name>
    <dbReference type="NCBI Taxonomy" id="1380566"/>
    <lineage>
        <taxon>Eukaryota</taxon>
        <taxon>Fungi</taxon>
        <taxon>Dikarya</taxon>
        <taxon>Ascomycota</taxon>
        <taxon>Pezizomycotina</taxon>
        <taxon>Sordariomycetes</taxon>
        <taxon>Hypocreomycetidae</taxon>
        <taxon>Hypocreales</taxon>
        <taxon>Clavicipitaceae</taxon>
        <taxon>Pochonia</taxon>
    </lineage>
</organism>
<dbReference type="Proteomes" id="UP000078397">
    <property type="component" value="Unassembled WGS sequence"/>
</dbReference>
<dbReference type="GeneID" id="28851970"/>
<dbReference type="RefSeq" id="XP_018139330.1">
    <property type="nucleotide sequence ID" value="XM_018287976.1"/>
</dbReference>